<dbReference type="Gene3D" id="3.30.450.20">
    <property type="entry name" value="PAS domain"/>
    <property type="match status" value="1"/>
</dbReference>
<gene>
    <name evidence="4" type="ORF">JF539_11290</name>
</gene>
<dbReference type="CDD" id="cd01949">
    <property type="entry name" value="GGDEF"/>
    <property type="match status" value="1"/>
</dbReference>
<dbReference type="Proteomes" id="UP000664096">
    <property type="component" value="Unassembled WGS sequence"/>
</dbReference>
<dbReference type="PROSITE" id="PS50113">
    <property type="entry name" value="PAC"/>
    <property type="match status" value="1"/>
</dbReference>
<dbReference type="AlphaFoldDB" id="A0A939J481"/>
<dbReference type="InterPro" id="IPR029787">
    <property type="entry name" value="Nucleotide_cyclase"/>
</dbReference>
<proteinExistence type="predicted"/>
<dbReference type="InterPro" id="IPR000160">
    <property type="entry name" value="GGDEF_dom"/>
</dbReference>
<dbReference type="FunFam" id="3.30.70.270:FF:000001">
    <property type="entry name" value="Diguanylate cyclase domain protein"/>
    <property type="match status" value="1"/>
</dbReference>
<dbReference type="PROSITE" id="PS50887">
    <property type="entry name" value="GGDEF"/>
    <property type="match status" value="1"/>
</dbReference>
<dbReference type="InterPro" id="IPR052155">
    <property type="entry name" value="Biofilm_reg_signaling"/>
</dbReference>
<dbReference type="SMART" id="SM00267">
    <property type="entry name" value="GGDEF"/>
    <property type="match status" value="1"/>
</dbReference>
<evidence type="ECO:0000259" key="2">
    <source>
        <dbReference type="PROSITE" id="PS50113"/>
    </source>
</evidence>
<dbReference type="InterPro" id="IPR035965">
    <property type="entry name" value="PAS-like_dom_sf"/>
</dbReference>
<comment type="caution">
    <text evidence="4">The sequence shown here is derived from an EMBL/GenBank/DDBJ whole genome shotgun (WGS) entry which is preliminary data.</text>
</comment>
<dbReference type="SMART" id="SM00091">
    <property type="entry name" value="PAS"/>
    <property type="match status" value="1"/>
</dbReference>
<feature type="domain" description="GGDEF" evidence="3">
    <location>
        <begin position="203"/>
        <end position="333"/>
    </location>
</feature>
<dbReference type="Pfam" id="PF08448">
    <property type="entry name" value="PAS_4"/>
    <property type="match status" value="1"/>
</dbReference>
<dbReference type="PROSITE" id="PS50112">
    <property type="entry name" value="PAS"/>
    <property type="match status" value="1"/>
</dbReference>
<sequence length="333" mass="37184">MLDMGMDDVVVASDKDGVALALKRATRAVDRENSLRQLHRQAVVERNNLQAAIDNLPSPIFFKNRAGIYSGCNKAFEEYIGLPSDEVHGSSVYDVAPPELAKIYESADEELMSRGGVQIYEAEVRYANGDIRNVTFHKAVTHDKSTGEVSGLAGAMLDITDRKRLEERLKRAAERDDLTNAYNRRKFFEMAGEIEIRSRQEGIDLSVLVVDVDHFKQINDRFGHACGDNSLCHLVGILEKELPEPHVFARAGGEEFFCLLYDCDIRKAYRIADAIRAKVDVSPYNFDGLEIFLKVSIGVADVGDGEKLSQAIIRADQALYRAKEEGRNRVITA</sequence>
<dbReference type="InterPro" id="IPR013656">
    <property type="entry name" value="PAS_4"/>
</dbReference>
<dbReference type="GO" id="GO:0003824">
    <property type="term" value="F:catalytic activity"/>
    <property type="evidence" value="ECO:0007669"/>
    <property type="project" value="UniProtKB-ARBA"/>
</dbReference>
<organism evidence="4 5">
    <name type="scientific">Roseibium aggregatum</name>
    <dbReference type="NCBI Taxonomy" id="187304"/>
    <lineage>
        <taxon>Bacteria</taxon>
        <taxon>Pseudomonadati</taxon>
        <taxon>Pseudomonadota</taxon>
        <taxon>Alphaproteobacteria</taxon>
        <taxon>Hyphomicrobiales</taxon>
        <taxon>Stappiaceae</taxon>
        <taxon>Roseibium</taxon>
    </lineage>
</organism>
<dbReference type="NCBIfam" id="TIGR00229">
    <property type="entry name" value="sensory_box"/>
    <property type="match status" value="1"/>
</dbReference>
<dbReference type="Gene3D" id="3.30.70.270">
    <property type="match status" value="1"/>
</dbReference>
<dbReference type="NCBIfam" id="TIGR00254">
    <property type="entry name" value="GGDEF"/>
    <property type="match status" value="1"/>
</dbReference>
<dbReference type="CDD" id="cd00130">
    <property type="entry name" value="PAS"/>
    <property type="match status" value="1"/>
</dbReference>
<feature type="domain" description="PAC" evidence="2">
    <location>
        <begin position="118"/>
        <end position="171"/>
    </location>
</feature>
<dbReference type="InterPro" id="IPR000700">
    <property type="entry name" value="PAS-assoc_C"/>
</dbReference>
<dbReference type="SUPFAM" id="SSF55785">
    <property type="entry name" value="PYP-like sensor domain (PAS domain)"/>
    <property type="match status" value="1"/>
</dbReference>
<dbReference type="InterPro" id="IPR043128">
    <property type="entry name" value="Rev_trsase/Diguanyl_cyclase"/>
</dbReference>
<dbReference type="PANTHER" id="PTHR44757:SF2">
    <property type="entry name" value="BIOFILM ARCHITECTURE MAINTENANCE PROTEIN MBAA"/>
    <property type="match status" value="1"/>
</dbReference>
<reference evidence="4" key="1">
    <citation type="submission" date="2020-12" db="EMBL/GenBank/DDBJ databases">
        <title>Oil enriched cultivation method for isolating marine PHA-producing bacteria.</title>
        <authorList>
            <person name="Zheng W."/>
            <person name="Yu S."/>
            <person name="Huang Y."/>
        </authorList>
    </citation>
    <scope>NUCLEOTIDE SEQUENCE</scope>
    <source>
        <strain evidence="4">SY-2-12</strain>
    </source>
</reference>
<evidence type="ECO:0000313" key="4">
    <source>
        <dbReference type="EMBL" id="MBN9670920.1"/>
    </source>
</evidence>
<protein>
    <submittedName>
        <fullName evidence="4">Diguanylate cyclase</fullName>
    </submittedName>
</protein>
<dbReference type="InterPro" id="IPR000014">
    <property type="entry name" value="PAS"/>
</dbReference>
<feature type="domain" description="PAS" evidence="1">
    <location>
        <begin position="45"/>
        <end position="115"/>
    </location>
</feature>
<accession>A0A939J481</accession>
<dbReference type="SUPFAM" id="SSF55073">
    <property type="entry name" value="Nucleotide cyclase"/>
    <property type="match status" value="1"/>
</dbReference>
<evidence type="ECO:0000259" key="1">
    <source>
        <dbReference type="PROSITE" id="PS50112"/>
    </source>
</evidence>
<dbReference type="PANTHER" id="PTHR44757">
    <property type="entry name" value="DIGUANYLATE CYCLASE DGCP"/>
    <property type="match status" value="1"/>
</dbReference>
<dbReference type="EMBL" id="JAEKJZ010000001">
    <property type="protein sequence ID" value="MBN9670920.1"/>
    <property type="molecule type" value="Genomic_DNA"/>
</dbReference>
<dbReference type="Pfam" id="PF00990">
    <property type="entry name" value="GGDEF"/>
    <property type="match status" value="1"/>
</dbReference>
<evidence type="ECO:0000313" key="5">
    <source>
        <dbReference type="Proteomes" id="UP000664096"/>
    </source>
</evidence>
<name>A0A939J481_9HYPH</name>
<evidence type="ECO:0000259" key="3">
    <source>
        <dbReference type="PROSITE" id="PS50887"/>
    </source>
</evidence>